<dbReference type="EMBL" id="CARXXK010000005">
    <property type="protein sequence ID" value="CAI6368471.1"/>
    <property type="molecule type" value="Genomic_DNA"/>
</dbReference>
<gene>
    <name evidence="1" type="ORF">MEUPH1_LOCUS22825</name>
</gene>
<evidence type="ECO:0000313" key="1">
    <source>
        <dbReference type="EMBL" id="CAI6368471.1"/>
    </source>
</evidence>
<organism evidence="1 2">
    <name type="scientific">Macrosiphum euphorbiae</name>
    <name type="common">potato aphid</name>
    <dbReference type="NCBI Taxonomy" id="13131"/>
    <lineage>
        <taxon>Eukaryota</taxon>
        <taxon>Metazoa</taxon>
        <taxon>Ecdysozoa</taxon>
        <taxon>Arthropoda</taxon>
        <taxon>Hexapoda</taxon>
        <taxon>Insecta</taxon>
        <taxon>Pterygota</taxon>
        <taxon>Neoptera</taxon>
        <taxon>Paraneoptera</taxon>
        <taxon>Hemiptera</taxon>
        <taxon>Sternorrhyncha</taxon>
        <taxon>Aphidomorpha</taxon>
        <taxon>Aphidoidea</taxon>
        <taxon>Aphididae</taxon>
        <taxon>Macrosiphini</taxon>
        <taxon>Macrosiphum</taxon>
    </lineage>
</organism>
<evidence type="ECO:0000313" key="2">
    <source>
        <dbReference type="Proteomes" id="UP001160148"/>
    </source>
</evidence>
<accession>A0AAV0XM29</accession>
<dbReference type="Proteomes" id="UP001160148">
    <property type="component" value="Unassembled WGS sequence"/>
</dbReference>
<name>A0AAV0XM29_9HEMI</name>
<protein>
    <submittedName>
        <fullName evidence="1">Uncharacterized protein</fullName>
    </submittedName>
</protein>
<comment type="caution">
    <text evidence="1">The sequence shown here is derived from an EMBL/GenBank/DDBJ whole genome shotgun (WGS) entry which is preliminary data.</text>
</comment>
<keyword evidence="2" id="KW-1185">Reference proteome</keyword>
<sequence length="79" mass="8642">MIRVVAIGISPAPIAMCKPVVIIRLKPNFREVTRPGNTSPPPIISERFDFGVSGFTDRLIRAQPGVTDGRSTAPLSRWL</sequence>
<reference evidence="1 2" key="1">
    <citation type="submission" date="2023-01" db="EMBL/GenBank/DDBJ databases">
        <authorList>
            <person name="Whitehead M."/>
        </authorList>
    </citation>
    <scope>NUCLEOTIDE SEQUENCE [LARGE SCALE GENOMIC DNA]</scope>
</reference>
<dbReference type="AlphaFoldDB" id="A0AAV0XM29"/>
<proteinExistence type="predicted"/>